<evidence type="ECO:0000313" key="2">
    <source>
        <dbReference type="Proteomes" id="UP001164761"/>
    </source>
</evidence>
<gene>
    <name evidence="1" type="ORF">NZD89_20015</name>
</gene>
<dbReference type="Proteomes" id="UP001164761">
    <property type="component" value="Chromosome"/>
</dbReference>
<proteinExistence type="predicted"/>
<name>A0ABY6ZDJ2_9BACL</name>
<dbReference type="EMBL" id="CP104067">
    <property type="protein sequence ID" value="WAH40582.1"/>
    <property type="molecule type" value="Genomic_DNA"/>
</dbReference>
<dbReference type="PANTHER" id="PTHR36848:SF2">
    <property type="entry name" value="SECRETED PROTEIN"/>
    <property type="match status" value="1"/>
</dbReference>
<dbReference type="Pfam" id="PF17132">
    <property type="entry name" value="Glyco_hydro_106"/>
    <property type="match status" value="1"/>
</dbReference>
<evidence type="ECO:0000313" key="1">
    <source>
        <dbReference type="EMBL" id="WAH40582.1"/>
    </source>
</evidence>
<keyword evidence="1" id="KW-0378">Hydrolase</keyword>
<keyword evidence="2" id="KW-1185">Reference proteome</keyword>
<accession>A0ABY6ZDJ2</accession>
<dbReference type="PANTHER" id="PTHR36848">
    <property type="entry name" value="DNA-BINDING PROTEIN (PUTATIVE SECRETED PROTEIN)-RELATED"/>
    <property type="match status" value="1"/>
</dbReference>
<dbReference type="Gene3D" id="2.60.120.260">
    <property type="entry name" value="Galactose-binding domain-like"/>
    <property type="match status" value="1"/>
</dbReference>
<reference evidence="1" key="1">
    <citation type="submission" date="2022-08" db="EMBL/GenBank/DDBJ databases">
        <title>Alicyclobacillus fastidiosus DSM 17978, complete genome.</title>
        <authorList>
            <person name="Wang Q."/>
            <person name="Cai R."/>
            <person name="Wang Z."/>
        </authorList>
    </citation>
    <scope>NUCLEOTIDE SEQUENCE</scope>
    <source>
        <strain evidence="1">DSM 17978</strain>
    </source>
</reference>
<dbReference type="InterPro" id="IPR008979">
    <property type="entry name" value="Galactose-bd-like_sf"/>
</dbReference>
<dbReference type="GO" id="GO:0016787">
    <property type="term" value="F:hydrolase activity"/>
    <property type="evidence" value="ECO:0007669"/>
    <property type="project" value="UniProtKB-KW"/>
</dbReference>
<sequence>MRQDDFRNPPAEYRVHPFWFWNGDMQEEQIRFQISEMADKGIGGFFLCARQGMKLPYLSDAWFTKVKYAIEVAKEYGIHVWLYDEYPYPSGIAGGEVILQHPDAKHRILRHKGYTVLGNSRIIQDLPWGKVISAIATPIDSTSCARLWNESLDIRSAIGNHQVQTVFQKTGLTNYNQKRFFTYETIKQLQWEAPVGQWELDVFVETEIDDFKYYGTFVDPGHVEAMKTFIQVTHERYKKEIGQYFGDVVKGMFTDEIGYLGDYPWSSYLSEKFSEMHGYAVENVLQALVHNDYDDVEKVRYDYFQALHVLLRESYHKQVHDWCEENGLQYVAEVPSMRMTTQLYSHVVGSDSAHDKVGNSLECSIKQYYGNFRSNPKMTSSLSLQLNKPRALVECFHSIGWSMTLQDAKWMIDRMAAMGVNFYNFHAFFYTLDGLTKHDAPPSQFYQNPYWQHFRMLGDYVGRISFVMTQGTPLHSVALLDPTTSMWTHLGNPLHGFQYIGNDDAERQRLERLKEDWTNLGTELLLQQIGYDHLDPELLKEAHVGDGRILIGGATYSTMILPPIVNLERAAWEKITEFLDKGGIVIAVGLLPYEHIEDDPLDENEILQVFNVPTSPATDYWRVARDTGVGLSEKFYEGTQQKAYFVPSFHYSDDACCTVSRLVSRLEPQVVVIDDERAKRSILVECRLVEESYLIFIANQDQTKLAIPIRIDLRKLRTHDTLSKQPSIERLNLETGHSTRIRAIMDGDMCLLPIEFHPYESCLIKVSFEVDDQDPQMELRQETPYKLEVSTDQPWIVTPDNPNVLRFDEFKLMLGTDDGWSQPSTVQVKTFIDQCSDIHATQTLPIHFSQVFGTPMQLGMDYPIRCKYTVDFNVAYTPKLCELFMDRGAISGDYFITFNGHKIEPCDFHPKFFYDHANIACPVDGFLREGRNTIEIEVQINRDWDGLVDAIYLAGDFGVAFDESRVSVITTAAREAALCSGPLPSYPFYSGTLSFKRSFTLNQKLDSSNFVLEFPDLSPDFHDCAEVILNGNSLGVCPWSPYQWRGRTNLLQAGANELEVKVTNTLVGTLEGRYFDYQAHQLREVEDVHHRD</sequence>
<dbReference type="SUPFAM" id="SSF49785">
    <property type="entry name" value="Galactose-binding domain-like"/>
    <property type="match status" value="1"/>
</dbReference>
<protein>
    <submittedName>
        <fullName evidence="1">Glycosyl hydrolase</fullName>
    </submittedName>
</protein>
<organism evidence="1 2">
    <name type="scientific">Alicyclobacillus fastidiosus</name>
    <dbReference type="NCBI Taxonomy" id="392011"/>
    <lineage>
        <taxon>Bacteria</taxon>
        <taxon>Bacillati</taxon>
        <taxon>Bacillota</taxon>
        <taxon>Bacilli</taxon>
        <taxon>Bacillales</taxon>
        <taxon>Alicyclobacillaceae</taxon>
        <taxon>Alicyclobacillus</taxon>
    </lineage>
</organism>
<dbReference type="RefSeq" id="WP_268004483.1">
    <property type="nucleotide sequence ID" value="NZ_CP104067.1"/>
</dbReference>
<dbReference type="InterPro" id="IPR053161">
    <property type="entry name" value="Ulvan_degrading_GH"/>
</dbReference>